<accession>A0A367UH24</accession>
<comment type="caution">
    <text evidence="1">The sequence shown here is derived from an EMBL/GenBank/DDBJ whole genome shotgun (WGS) entry which is preliminary data.</text>
</comment>
<organism evidence="1 2">
    <name type="scientific">Thalassospira xianhensis MCCC 1A02616</name>
    <dbReference type="NCBI Taxonomy" id="1177929"/>
    <lineage>
        <taxon>Bacteria</taxon>
        <taxon>Pseudomonadati</taxon>
        <taxon>Pseudomonadota</taxon>
        <taxon>Alphaproteobacteria</taxon>
        <taxon>Rhodospirillales</taxon>
        <taxon>Thalassospiraceae</taxon>
        <taxon>Thalassospira</taxon>
    </lineage>
</organism>
<keyword evidence="2" id="KW-1185">Reference proteome</keyword>
<dbReference type="RefSeq" id="WP_114120063.1">
    <property type="nucleotide sequence ID" value="NZ_JPWA01000001.1"/>
</dbReference>
<dbReference type="AlphaFoldDB" id="A0A367UH24"/>
<proteinExistence type="predicted"/>
<reference evidence="1 2" key="1">
    <citation type="submission" date="2014-07" db="EMBL/GenBank/DDBJ databases">
        <title>Draft genome sequence of Thalassospira xianhensis P-4 (MCCC 1A02616).</title>
        <authorList>
            <person name="Lai Q."/>
            <person name="Shao Z."/>
        </authorList>
    </citation>
    <scope>NUCLEOTIDE SEQUENCE [LARGE SCALE GENOMIC DNA]</scope>
    <source>
        <strain evidence="1 2">MCCC 1A02616</strain>
    </source>
</reference>
<dbReference type="EMBL" id="JPWA01000001">
    <property type="protein sequence ID" value="RCK07606.1"/>
    <property type="molecule type" value="Genomic_DNA"/>
</dbReference>
<dbReference type="Proteomes" id="UP000252419">
    <property type="component" value="Unassembled WGS sequence"/>
</dbReference>
<evidence type="ECO:0000313" key="1">
    <source>
        <dbReference type="EMBL" id="RCK07606.1"/>
    </source>
</evidence>
<sequence length="94" mass="10216">MDKLSEVAAAICAVSGTVNWDVLPEHDENGISRDYFREQARAAVVTLQAPNSAMKDNLLAQFEADVTISNAKAAAWDACRGYRFLLDAVIDEGN</sequence>
<protein>
    <submittedName>
        <fullName evidence="1">Uncharacterized protein</fullName>
    </submittedName>
</protein>
<gene>
    <name evidence="1" type="ORF">TH5_00560</name>
</gene>
<name>A0A367UH24_9PROT</name>
<evidence type="ECO:0000313" key="2">
    <source>
        <dbReference type="Proteomes" id="UP000252419"/>
    </source>
</evidence>